<sequence length="181" mass="20889">MRISIMGVSGAGKSTLAASLAERLGLERVELDALNWLPGWRDLHSEDPQAFVDRVEAATRGERWVTDGNYTICQDLIWSRATDVIWLDYPLSVSMPRLLRRTLNRAVTGRELWGTGNREHFTRWFDKDHPVWFTLRHRTRANAKREARFADPKWAGLRLHRVKSPREAEALLERMAADARA</sequence>
<gene>
    <name evidence="1" type="ORF">HYN04_10825</name>
</gene>
<evidence type="ECO:0008006" key="3">
    <source>
        <dbReference type="Google" id="ProtNLM"/>
    </source>
</evidence>
<dbReference type="Gene3D" id="3.40.50.300">
    <property type="entry name" value="P-loop containing nucleotide triphosphate hydrolases"/>
    <property type="match status" value="1"/>
</dbReference>
<dbReference type="InterPro" id="IPR052922">
    <property type="entry name" value="Cytidylate_Kinase-2"/>
</dbReference>
<dbReference type="AlphaFoldDB" id="A0A2Z3I3W9"/>
<dbReference type="EMBL" id="CP029479">
    <property type="protein sequence ID" value="AWM78204.1"/>
    <property type="molecule type" value="Genomic_DNA"/>
</dbReference>
<evidence type="ECO:0000313" key="1">
    <source>
        <dbReference type="EMBL" id="AWM78204.1"/>
    </source>
</evidence>
<dbReference type="InterPro" id="IPR027417">
    <property type="entry name" value="P-loop_NTPase"/>
</dbReference>
<dbReference type="Pfam" id="PF13671">
    <property type="entry name" value="AAA_33"/>
    <property type="match status" value="1"/>
</dbReference>
<dbReference type="Proteomes" id="UP000247763">
    <property type="component" value="Chromosome"/>
</dbReference>
<keyword evidence="2" id="KW-1185">Reference proteome</keyword>
<dbReference type="OrthoDB" id="7210594at2"/>
<dbReference type="PANTHER" id="PTHR37816">
    <property type="entry name" value="YALI0E33011P"/>
    <property type="match status" value="1"/>
</dbReference>
<organism evidence="1 2">
    <name type="scientific">Phenylobacterium parvum</name>
    <dbReference type="NCBI Taxonomy" id="2201350"/>
    <lineage>
        <taxon>Bacteria</taxon>
        <taxon>Pseudomonadati</taxon>
        <taxon>Pseudomonadota</taxon>
        <taxon>Alphaproteobacteria</taxon>
        <taxon>Caulobacterales</taxon>
        <taxon>Caulobacteraceae</taxon>
        <taxon>Phenylobacterium</taxon>
    </lineage>
</organism>
<dbReference type="SUPFAM" id="SSF52540">
    <property type="entry name" value="P-loop containing nucleoside triphosphate hydrolases"/>
    <property type="match status" value="1"/>
</dbReference>
<dbReference type="KEGG" id="phb:HYN04_10825"/>
<reference evidence="2" key="1">
    <citation type="submission" date="2018-05" db="EMBL/GenBank/DDBJ databases">
        <title>Genome sequencing of Phenylobacterium sp. HYN0004.</title>
        <authorList>
            <person name="Yi H."/>
            <person name="Baek C."/>
        </authorList>
    </citation>
    <scope>NUCLEOTIDE SEQUENCE [LARGE SCALE GENOMIC DNA]</scope>
    <source>
        <strain evidence="2">HYN0004</strain>
    </source>
</reference>
<evidence type="ECO:0000313" key="2">
    <source>
        <dbReference type="Proteomes" id="UP000247763"/>
    </source>
</evidence>
<accession>A0A2Z3I3W9</accession>
<dbReference type="RefSeq" id="WP_110450770.1">
    <property type="nucleotide sequence ID" value="NZ_CP029479.1"/>
</dbReference>
<protein>
    <recommendedName>
        <fullName evidence="3">Adenylate kinase</fullName>
    </recommendedName>
</protein>
<proteinExistence type="predicted"/>
<name>A0A2Z3I3W9_9CAUL</name>
<dbReference type="PANTHER" id="PTHR37816:SF1">
    <property type="entry name" value="TOXIN"/>
    <property type="match status" value="1"/>
</dbReference>